<proteinExistence type="predicted"/>
<protein>
    <submittedName>
        <fullName evidence="1">Uncharacterized protein</fullName>
    </submittedName>
</protein>
<comment type="caution">
    <text evidence="1">The sequence shown here is derived from an EMBL/GenBank/DDBJ whole genome shotgun (WGS) entry which is preliminary data.</text>
</comment>
<dbReference type="EMBL" id="LORN02000007">
    <property type="protein sequence ID" value="PNN29600.1"/>
    <property type="molecule type" value="Genomic_DNA"/>
</dbReference>
<gene>
    <name evidence="1" type="ORF">AL503_002135</name>
</gene>
<dbReference type="Proteomes" id="UP000053523">
    <property type="component" value="Unassembled WGS sequence"/>
</dbReference>
<evidence type="ECO:0000313" key="2">
    <source>
        <dbReference type="Proteomes" id="UP000053523"/>
    </source>
</evidence>
<accession>A0A2K0AX92</accession>
<evidence type="ECO:0000313" key="1">
    <source>
        <dbReference type="EMBL" id="PNN29600.1"/>
    </source>
</evidence>
<dbReference type="AlphaFoldDB" id="A0A2K0AX92"/>
<organism evidence="1 2">
    <name type="scientific">Staphylococcus haemolyticus</name>
    <dbReference type="NCBI Taxonomy" id="1283"/>
    <lineage>
        <taxon>Bacteria</taxon>
        <taxon>Bacillati</taxon>
        <taxon>Bacillota</taxon>
        <taxon>Bacilli</taxon>
        <taxon>Bacillales</taxon>
        <taxon>Staphylococcaceae</taxon>
        <taxon>Staphylococcus</taxon>
    </lineage>
</organism>
<name>A0A2K0AX92_STAHA</name>
<sequence>MYTVKKMNGEVLAKGSLLQELLELVVLKHIEYIESTTNVLIRLDKGYYKYLNQLSCIFKLSKEYAMTLEVDWDYIEIILDIYNQEDYISKENFIKIEEVESNE</sequence>
<reference evidence="1 2" key="1">
    <citation type="submission" date="2017-12" db="EMBL/GenBank/DDBJ databases">
        <title>FDA dAtabase for Regulatory Grade micrObial Sequences (FDA-ARGOS): Supporting development and validation of Infectious Disease Dx tests.</title>
        <authorList>
            <person name="Hoffmann M."/>
            <person name="Allard M."/>
            <person name="Evans P."/>
            <person name="Brown E."/>
            <person name="Tallon L."/>
            <person name="Sadzewicz L."/>
            <person name="Sengamalay N."/>
            <person name="Ott S."/>
            <person name="Godinez A."/>
            <person name="Nagaraj S."/>
            <person name="Vavikolanu K."/>
            <person name="Aluvathingal J."/>
            <person name="Nadendla S."/>
            <person name="Sichtig H."/>
        </authorList>
    </citation>
    <scope>NUCLEOTIDE SEQUENCE [LARGE SCALE GENOMIC DNA]</scope>
    <source>
        <strain evidence="1 2">FDAARGOS_148</strain>
    </source>
</reference>